<name>A0ABT0Q768_9RHOB</name>
<accession>A0ABT0Q768</accession>
<dbReference type="EMBL" id="JAMFMB010000033">
    <property type="protein sequence ID" value="MCL6285652.1"/>
    <property type="molecule type" value="Genomic_DNA"/>
</dbReference>
<evidence type="ECO:0000313" key="4">
    <source>
        <dbReference type="Proteomes" id="UP001203880"/>
    </source>
</evidence>
<dbReference type="GO" id="GO:0016757">
    <property type="term" value="F:glycosyltransferase activity"/>
    <property type="evidence" value="ECO:0007669"/>
    <property type="project" value="UniProtKB-KW"/>
</dbReference>
<reference evidence="3" key="1">
    <citation type="submission" date="2022-05" db="EMBL/GenBank/DDBJ databases">
        <authorList>
            <person name="Park J.-S."/>
        </authorList>
    </citation>
    <scope>NUCLEOTIDE SEQUENCE</scope>
    <source>
        <strain evidence="3">2012CJ41-6</strain>
    </source>
</reference>
<gene>
    <name evidence="3" type="ORF">M3P21_19160</name>
</gene>
<evidence type="ECO:0000313" key="3">
    <source>
        <dbReference type="EMBL" id="MCL6285652.1"/>
    </source>
</evidence>
<dbReference type="Gene3D" id="3.40.50.2000">
    <property type="entry name" value="Glycogen Phosphorylase B"/>
    <property type="match status" value="2"/>
</dbReference>
<dbReference type="Proteomes" id="UP001203880">
    <property type="component" value="Unassembled WGS sequence"/>
</dbReference>
<dbReference type="EC" id="2.4.-.-" evidence="3"/>
<dbReference type="PANTHER" id="PTHR46401:SF2">
    <property type="entry name" value="GLYCOSYLTRANSFERASE WBBK-RELATED"/>
    <property type="match status" value="1"/>
</dbReference>
<keyword evidence="3" id="KW-0328">Glycosyltransferase</keyword>
<dbReference type="RefSeq" id="WP_249712651.1">
    <property type="nucleotide sequence ID" value="NZ_JAMFMB010000033.1"/>
</dbReference>
<keyword evidence="1 3" id="KW-0808">Transferase</keyword>
<protein>
    <submittedName>
        <fullName evidence="3">Glycosyltransferase</fullName>
        <ecNumber evidence="3">2.4.-.-</ecNumber>
    </submittedName>
</protein>
<dbReference type="Pfam" id="PF13692">
    <property type="entry name" value="Glyco_trans_1_4"/>
    <property type="match status" value="1"/>
</dbReference>
<dbReference type="PANTHER" id="PTHR46401">
    <property type="entry name" value="GLYCOSYLTRANSFERASE WBBK-RELATED"/>
    <property type="match status" value="1"/>
</dbReference>
<dbReference type="Pfam" id="PF12000">
    <property type="entry name" value="Glyco_trans_4_3"/>
    <property type="match status" value="1"/>
</dbReference>
<evidence type="ECO:0000256" key="1">
    <source>
        <dbReference type="ARBA" id="ARBA00022679"/>
    </source>
</evidence>
<proteinExistence type="predicted"/>
<feature type="domain" description="Glycosyl transferase family 4" evidence="2">
    <location>
        <begin position="26"/>
        <end position="193"/>
    </location>
</feature>
<dbReference type="InterPro" id="IPR022623">
    <property type="entry name" value="Glyco_trans_4"/>
</dbReference>
<organism evidence="3 4">
    <name type="scientific">Ruegeria spongiae</name>
    <dbReference type="NCBI Taxonomy" id="2942209"/>
    <lineage>
        <taxon>Bacteria</taxon>
        <taxon>Pseudomonadati</taxon>
        <taxon>Pseudomonadota</taxon>
        <taxon>Alphaproteobacteria</taxon>
        <taxon>Rhodobacterales</taxon>
        <taxon>Roseobacteraceae</taxon>
        <taxon>Ruegeria</taxon>
    </lineage>
</organism>
<dbReference type="SUPFAM" id="SSF53756">
    <property type="entry name" value="UDP-Glycosyltransferase/glycogen phosphorylase"/>
    <property type="match status" value="1"/>
</dbReference>
<sequence length="417" mass="46955">MKILFVHQNMPGQYRELVQWLAAQGGHELVFLTQRDPAPQIAGVKTVQYKTHHRPAENAYGLSKVWEEAAGAGFGAAMAARQLERSQGFKPDLVLGHTGWGELSFFKQIWPDVPILGFFEYFYNMEGGLVGFDPDEVVTESVPFLNHARNMVPFANIQSVDLGHVPTEWQKNTFPESFHSKFYTCHDGIRTDLLAPDPGASLSLSRLGRAITREDEIFTYMARNMERARGFHIFMRALPRILSERPKARVLIIGGNEVSYGRQSTHPHGFRGEMEDEVGHMLDWDRVHFLGRVPYTEYCRIVQLSRCHIALTMPFVMSWSLLETMAMQATVVSSDVASVREAITHGETGLLVDFFDPGKLADQVVDVLANPGDYAHIGPAARAHVVGTYDFMTRCLPEHIRQMNSLVPSDRWISLPG</sequence>
<comment type="caution">
    <text evidence="3">The sequence shown here is derived from an EMBL/GenBank/DDBJ whole genome shotgun (WGS) entry which is preliminary data.</text>
</comment>
<keyword evidence="4" id="KW-1185">Reference proteome</keyword>
<evidence type="ECO:0000259" key="2">
    <source>
        <dbReference type="Pfam" id="PF12000"/>
    </source>
</evidence>